<keyword evidence="2" id="KW-1133">Transmembrane helix</keyword>
<sequence length="332" mass="39286">MADPYDFKHELESTKYYKYLNNYKEDNSSHSEKCKYLESIFSGYDNIYKFCMSLRNNLEFFGNSSPVTLSKEQHCYYLNCWINDNLINMKFNFEYPKYQEISLYIVSYFNEFPNIEKCKYNEFSIKDKEDIQNTKTLYDYGLDFQKIILYSNKYGCTKENETYIKNIREVYNKVRSDCTQTSRKPYCVVWDHIKEVYGDEQISQLACKRIYTDPSEVQLESDQLDMGTGIPESSPERRSFFGGAEGDASPTALSSTTISIILTLLGLTLIFFILYRFTPLKSWMHRYLVKKRIIKSIAHEEDESKNETYENTYEYKNINFDGITHNIGFHPS</sequence>
<dbReference type="EMBL" id="FLQU01000376">
    <property type="protein sequence ID" value="SBS84775.1"/>
    <property type="molecule type" value="Genomic_DNA"/>
</dbReference>
<gene>
    <name evidence="4" type="ORF">POVCU1_077980</name>
    <name evidence="3" type="ORF">POVCU2_0027950</name>
</gene>
<proteinExistence type="predicted"/>
<keyword evidence="2" id="KW-0812">Transmembrane</keyword>
<dbReference type="Proteomes" id="UP000078546">
    <property type="component" value="Unassembled WGS sequence"/>
</dbReference>
<reference evidence="5 6" key="1">
    <citation type="submission" date="2016-05" db="EMBL/GenBank/DDBJ databases">
        <authorList>
            <person name="Naeem Raeece"/>
        </authorList>
    </citation>
    <scope>NUCLEOTIDE SEQUENCE [LARGE SCALE GENOMIC DNA]</scope>
</reference>
<dbReference type="AlphaFoldDB" id="A0A1A8VW96"/>
<dbReference type="InterPro" id="IPR008780">
    <property type="entry name" value="Plasmodium_Vir"/>
</dbReference>
<protein>
    <submittedName>
        <fullName evidence="3">PIR Superfamily Protein</fullName>
    </submittedName>
</protein>
<evidence type="ECO:0000256" key="2">
    <source>
        <dbReference type="SAM" id="Phobius"/>
    </source>
</evidence>
<accession>A0A1A8VW96</accession>
<dbReference type="Pfam" id="PF05795">
    <property type="entry name" value="Plasmodium_Vir"/>
    <property type="match status" value="2"/>
</dbReference>
<reference evidence="3" key="2">
    <citation type="submission" date="2016-05" db="EMBL/GenBank/DDBJ databases">
        <authorList>
            <person name="Lavstsen T."/>
            <person name="Jespersen J.S."/>
        </authorList>
    </citation>
    <scope>NUCLEOTIDE SEQUENCE [LARGE SCALE GENOMIC DNA]</scope>
</reference>
<evidence type="ECO:0000313" key="5">
    <source>
        <dbReference type="Proteomes" id="UP000078546"/>
    </source>
</evidence>
<evidence type="ECO:0000313" key="4">
    <source>
        <dbReference type="EMBL" id="SBT02531.1"/>
    </source>
</evidence>
<evidence type="ECO:0000313" key="6">
    <source>
        <dbReference type="Proteomes" id="UP000078560"/>
    </source>
</evidence>
<feature type="region of interest" description="Disordered" evidence="1">
    <location>
        <begin position="222"/>
        <end position="241"/>
    </location>
</feature>
<keyword evidence="2" id="KW-0472">Membrane</keyword>
<dbReference type="Proteomes" id="UP000078560">
    <property type="component" value="Unassembled WGS sequence"/>
</dbReference>
<name>A0A1A8VW96_PLAOA</name>
<evidence type="ECO:0000256" key="1">
    <source>
        <dbReference type="SAM" id="MobiDB-lite"/>
    </source>
</evidence>
<dbReference type="EMBL" id="FLQV01003493">
    <property type="protein sequence ID" value="SBT02531.1"/>
    <property type="molecule type" value="Genomic_DNA"/>
</dbReference>
<organism evidence="3 6">
    <name type="scientific">Plasmodium ovale curtisi</name>
    <dbReference type="NCBI Taxonomy" id="864141"/>
    <lineage>
        <taxon>Eukaryota</taxon>
        <taxon>Sar</taxon>
        <taxon>Alveolata</taxon>
        <taxon>Apicomplexa</taxon>
        <taxon>Aconoidasida</taxon>
        <taxon>Haemosporida</taxon>
        <taxon>Plasmodiidae</taxon>
        <taxon>Plasmodium</taxon>
        <taxon>Plasmodium (Plasmodium)</taxon>
    </lineage>
</organism>
<feature type="transmembrane region" description="Helical" evidence="2">
    <location>
        <begin position="258"/>
        <end position="277"/>
    </location>
</feature>
<evidence type="ECO:0000313" key="3">
    <source>
        <dbReference type="EMBL" id="SBS84775.1"/>
    </source>
</evidence>